<evidence type="ECO:0008006" key="13">
    <source>
        <dbReference type="Google" id="ProtNLM"/>
    </source>
</evidence>
<feature type="transmembrane region" description="Helical" evidence="10">
    <location>
        <begin position="90"/>
        <end position="108"/>
    </location>
</feature>
<keyword evidence="5" id="KW-0808">Transferase</keyword>
<dbReference type="PANTHER" id="PTHR12468:SF2">
    <property type="entry name" value="GPI MANNOSYLTRANSFERASE 2"/>
    <property type="match status" value="1"/>
</dbReference>
<dbReference type="AlphaFoldDB" id="A0A1F5G6V5"/>
<evidence type="ECO:0000256" key="7">
    <source>
        <dbReference type="ARBA" id="ARBA00022824"/>
    </source>
</evidence>
<dbReference type="Proteomes" id="UP000179102">
    <property type="component" value="Unassembled WGS sequence"/>
</dbReference>
<evidence type="ECO:0000256" key="3">
    <source>
        <dbReference type="ARBA" id="ARBA00022502"/>
    </source>
</evidence>
<reference evidence="11 12" key="1">
    <citation type="journal article" date="2016" name="Nat. Commun.">
        <title>Thousands of microbial genomes shed light on interconnected biogeochemical processes in an aquifer system.</title>
        <authorList>
            <person name="Anantharaman K."/>
            <person name="Brown C.T."/>
            <person name="Hug L.A."/>
            <person name="Sharon I."/>
            <person name="Castelle C.J."/>
            <person name="Probst A.J."/>
            <person name="Thomas B.C."/>
            <person name="Singh A."/>
            <person name="Wilkins M.J."/>
            <person name="Karaoz U."/>
            <person name="Brodie E.L."/>
            <person name="Williams K.H."/>
            <person name="Hubbard S.S."/>
            <person name="Banfield J.F."/>
        </authorList>
    </citation>
    <scope>NUCLEOTIDE SEQUENCE [LARGE SCALE GENOMIC DNA]</scope>
</reference>
<dbReference type="InterPro" id="IPR007315">
    <property type="entry name" value="PIG-V/Gpi18"/>
</dbReference>
<feature type="transmembrane region" description="Helical" evidence="10">
    <location>
        <begin position="263"/>
        <end position="284"/>
    </location>
</feature>
<organism evidence="11 12">
    <name type="scientific">Candidatus Curtissbacteria bacterium RIFCSPHIGHO2_01_FULL_41_11</name>
    <dbReference type="NCBI Taxonomy" id="1797711"/>
    <lineage>
        <taxon>Bacteria</taxon>
        <taxon>Candidatus Curtissiibacteriota</taxon>
    </lineage>
</organism>
<name>A0A1F5G6V5_9BACT</name>
<feature type="transmembrane region" description="Helical" evidence="10">
    <location>
        <begin position="7"/>
        <end position="24"/>
    </location>
</feature>
<dbReference type="PANTHER" id="PTHR12468">
    <property type="entry name" value="GPI MANNOSYLTRANSFERASE 2"/>
    <property type="match status" value="1"/>
</dbReference>
<evidence type="ECO:0000256" key="1">
    <source>
        <dbReference type="ARBA" id="ARBA00004477"/>
    </source>
</evidence>
<dbReference type="UniPathway" id="UPA00196"/>
<proteinExistence type="predicted"/>
<dbReference type="Pfam" id="PF04188">
    <property type="entry name" value="Mannosyl_trans2"/>
    <property type="match status" value="1"/>
</dbReference>
<dbReference type="STRING" id="1797711.A2870_02895"/>
<evidence type="ECO:0000256" key="8">
    <source>
        <dbReference type="ARBA" id="ARBA00022989"/>
    </source>
</evidence>
<accession>A0A1F5G6V5</accession>
<dbReference type="GO" id="GO:0006506">
    <property type="term" value="P:GPI anchor biosynthetic process"/>
    <property type="evidence" value="ECO:0007669"/>
    <property type="project" value="UniProtKB-UniPathway"/>
</dbReference>
<evidence type="ECO:0000313" key="11">
    <source>
        <dbReference type="EMBL" id="OGD87603.1"/>
    </source>
</evidence>
<feature type="transmembrane region" description="Helical" evidence="10">
    <location>
        <begin position="129"/>
        <end position="156"/>
    </location>
</feature>
<protein>
    <recommendedName>
        <fullName evidence="13">Glycosyltransferase RgtA/B/C/D-like domain-containing protein</fullName>
    </recommendedName>
</protein>
<keyword evidence="4" id="KW-0328">Glycosyltransferase</keyword>
<dbReference type="EMBL" id="MFAZ01000011">
    <property type="protein sequence ID" value="OGD87603.1"/>
    <property type="molecule type" value="Genomic_DNA"/>
</dbReference>
<evidence type="ECO:0000256" key="9">
    <source>
        <dbReference type="ARBA" id="ARBA00023136"/>
    </source>
</evidence>
<keyword evidence="3" id="KW-0337">GPI-anchor biosynthesis</keyword>
<dbReference type="GO" id="GO:0031501">
    <property type="term" value="C:mannosyltransferase complex"/>
    <property type="evidence" value="ECO:0007669"/>
    <property type="project" value="TreeGrafter"/>
</dbReference>
<evidence type="ECO:0000313" key="12">
    <source>
        <dbReference type="Proteomes" id="UP000179102"/>
    </source>
</evidence>
<keyword evidence="8 10" id="KW-1133">Transmembrane helix</keyword>
<evidence type="ECO:0000256" key="4">
    <source>
        <dbReference type="ARBA" id="ARBA00022676"/>
    </source>
</evidence>
<keyword evidence="6 10" id="KW-0812">Transmembrane</keyword>
<comment type="caution">
    <text evidence="11">The sequence shown here is derived from an EMBL/GenBank/DDBJ whole genome shotgun (WGS) entry which is preliminary data.</text>
</comment>
<evidence type="ECO:0000256" key="2">
    <source>
        <dbReference type="ARBA" id="ARBA00004687"/>
    </source>
</evidence>
<comment type="subcellular location">
    <subcellularLocation>
        <location evidence="1">Endoplasmic reticulum membrane</location>
        <topology evidence="1">Multi-pass membrane protein</topology>
    </subcellularLocation>
</comment>
<feature type="transmembrane region" description="Helical" evidence="10">
    <location>
        <begin position="291"/>
        <end position="309"/>
    </location>
</feature>
<evidence type="ECO:0000256" key="10">
    <source>
        <dbReference type="SAM" id="Phobius"/>
    </source>
</evidence>
<sequence length="362" mass="41205">MIVNLFLFWRIGLFLIGFLGATVFPKVENGALGSEANGQFDYWLSWAQWDGGHYFDIATRGYLIDTDYAFFPLFPVLIKFTNNLTGGNTITSGLLISNLALLTFLFVLKKYAERISSKREAQNIITTFLVFPTTFFAAAFYSESLFLLFVVATFLFLNERKYLPAAILAALAGITRLVGIFLVLSLAYSYFATIKFQISKVNRKILHLTVALFGFSSYAIYLWYKLNDPIRFLTVQSIWNRIVTDPISTIFSYLWRYITRQTIPINDFFDLATTLVFLIILILGRKKISSSLWIFSVLVILIPASTGTLTSMPRYALSSLGAFVILGKFLEEKPWLKIPLWSVSLSTQAYLLVRFITGYWVA</sequence>
<keyword evidence="9 10" id="KW-0472">Membrane</keyword>
<keyword evidence="7" id="KW-0256">Endoplasmic reticulum</keyword>
<dbReference type="GO" id="GO:0004376">
    <property type="term" value="F:GPI mannosyltransferase activity"/>
    <property type="evidence" value="ECO:0007669"/>
    <property type="project" value="InterPro"/>
</dbReference>
<evidence type="ECO:0000256" key="5">
    <source>
        <dbReference type="ARBA" id="ARBA00022679"/>
    </source>
</evidence>
<feature type="transmembrane region" description="Helical" evidence="10">
    <location>
        <begin position="205"/>
        <end position="224"/>
    </location>
</feature>
<dbReference type="GO" id="GO:0016020">
    <property type="term" value="C:membrane"/>
    <property type="evidence" value="ECO:0007669"/>
    <property type="project" value="GOC"/>
</dbReference>
<comment type="pathway">
    <text evidence="2">Glycolipid biosynthesis; glycosylphosphatidylinositol-anchor biosynthesis.</text>
</comment>
<feature type="transmembrane region" description="Helical" evidence="10">
    <location>
        <begin position="162"/>
        <end position="184"/>
    </location>
</feature>
<evidence type="ECO:0000256" key="6">
    <source>
        <dbReference type="ARBA" id="ARBA00022692"/>
    </source>
</evidence>
<gene>
    <name evidence="11" type="ORF">A2870_02895</name>
</gene>
<dbReference type="GO" id="GO:0000009">
    <property type="term" value="F:alpha-1,6-mannosyltransferase activity"/>
    <property type="evidence" value="ECO:0007669"/>
    <property type="project" value="InterPro"/>
</dbReference>